<sequence length="756" mass="81089">MSTPREDTHGTHDEPGGRVIPLRPEPVSSPDVTPPPGTAVERAEIAAELLTPAESDAVTRRLPAGARHAGTVRLLPARTLAALGTARRSPRVLAVIRVSVVTLQGGRSWAVRAWDAGTHGVYRRQIRAAEALGDQDLVRNWVQAREEAVERRHARLMNLPKLAVGLLKVVLGGALGVVVFVLVIAGMAQLSGAGTFAGVIAGVLDFVGFLFWLIAVAWTPVLLGAPVAVLYGAYREGSRRAEPPQWVRPPERRRTRDGEMITPSVVVTALRDLGIGPLRKAITAMPDAGAAMLGPITLAGCGVEVDVLLPKGVSTNEVQGRHRKLAENLDRHQHEVFITIPTAARTVRLWIADSGALDEPIGPSPLVIDESLTADYYTGRAPWGQDLRGDAASVSLFQMHLLITGLSNQGKTAALRALALWLAQCKHVEFRVADLKGVGDWRMFDGIATTLIQGPTDDHVIAATEMLEAAVAEMDRRIAALEASGATDGITRDMAYRPGSGFHPLVLLVDEAQVAFMCPAIGDDKRPYGGSKATSRYFMATRKIQNQGRAVNIGLWQGTQDPTDRNLPKLVREGAHLRISLALGTEEQGRMALGDKAIDSGAAPHHLRAGLDKGTVVATGPGFTVPQGQSSIIVRTHFIDGKDSAALADRARALRDGLTTTDGTTEPAAPLDLLTDVATVLNGHRRMRTQEVLAALTVHDPRYRTWTFADLTNALPETAKPYKTAGHMQISAARIDEAVTERDEIGDIDPDDQGDD</sequence>
<name>A0ABT1I6C9_9PSEU</name>
<organism evidence="5 6">
    <name type="scientific">Actinokineospora diospyrosa</name>
    <dbReference type="NCBI Taxonomy" id="103728"/>
    <lineage>
        <taxon>Bacteria</taxon>
        <taxon>Bacillati</taxon>
        <taxon>Actinomycetota</taxon>
        <taxon>Actinomycetes</taxon>
        <taxon>Pseudonocardiales</taxon>
        <taxon>Pseudonocardiaceae</taxon>
        <taxon>Actinokineospora</taxon>
    </lineage>
</organism>
<comment type="caution">
    <text evidence="5">The sequence shown here is derived from an EMBL/GenBank/DDBJ whole genome shotgun (WGS) entry which is preliminary data.</text>
</comment>
<reference evidence="5 6" key="1">
    <citation type="submission" date="2022-06" db="EMBL/GenBank/DDBJ databases">
        <title>Genomic Encyclopedia of Archaeal and Bacterial Type Strains, Phase II (KMG-II): from individual species to whole genera.</title>
        <authorList>
            <person name="Goeker M."/>
        </authorList>
    </citation>
    <scope>NUCLEOTIDE SEQUENCE [LARGE SCALE GENOMIC DNA]</scope>
    <source>
        <strain evidence="5 6">DSM 44255</strain>
    </source>
</reference>
<keyword evidence="1" id="KW-0067">ATP-binding</keyword>
<gene>
    <name evidence="5" type="ORF">LV75_000664</name>
</gene>
<feature type="binding site" evidence="1">
    <location>
        <begin position="405"/>
        <end position="412"/>
    </location>
    <ligand>
        <name>ATP</name>
        <dbReference type="ChEBI" id="CHEBI:30616"/>
    </ligand>
</feature>
<dbReference type="InterPro" id="IPR027417">
    <property type="entry name" value="P-loop_NTPase"/>
</dbReference>
<keyword evidence="3" id="KW-0812">Transmembrane</keyword>
<feature type="transmembrane region" description="Helical" evidence="3">
    <location>
        <begin position="162"/>
        <end position="189"/>
    </location>
</feature>
<proteinExistence type="predicted"/>
<dbReference type="RefSeq" id="WP_253885113.1">
    <property type="nucleotide sequence ID" value="NZ_BAAAVB010000006.1"/>
</dbReference>
<accession>A0ABT1I6C9</accession>
<evidence type="ECO:0000313" key="6">
    <source>
        <dbReference type="Proteomes" id="UP001205185"/>
    </source>
</evidence>
<dbReference type="Pfam" id="PF01580">
    <property type="entry name" value="FtsK_SpoIIIE"/>
    <property type="match status" value="1"/>
</dbReference>
<dbReference type="InterPro" id="IPR002543">
    <property type="entry name" value="FtsK_dom"/>
</dbReference>
<dbReference type="PROSITE" id="PS50901">
    <property type="entry name" value="FTSK"/>
    <property type="match status" value="1"/>
</dbReference>
<evidence type="ECO:0000256" key="3">
    <source>
        <dbReference type="SAM" id="Phobius"/>
    </source>
</evidence>
<dbReference type="Gene3D" id="3.40.50.300">
    <property type="entry name" value="P-loop containing nucleotide triphosphate hydrolases"/>
    <property type="match status" value="1"/>
</dbReference>
<evidence type="ECO:0000256" key="2">
    <source>
        <dbReference type="SAM" id="MobiDB-lite"/>
    </source>
</evidence>
<dbReference type="Proteomes" id="UP001205185">
    <property type="component" value="Unassembled WGS sequence"/>
</dbReference>
<keyword evidence="6" id="KW-1185">Reference proteome</keyword>
<feature type="region of interest" description="Disordered" evidence="2">
    <location>
        <begin position="1"/>
        <end position="38"/>
    </location>
</feature>
<evidence type="ECO:0000259" key="4">
    <source>
        <dbReference type="PROSITE" id="PS50901"/>
    </source>
</evidence>
<dbReference type="SUPFAM" id="SSF52540">
    <property type="entry name" value="P-loop containing nucleoside triphosphate hydrolases"/>
    <property type="match status" value="1"/>
</dbReference>
<dbReference type="EMBL" id="JAMTCO010000002">
    <property type="protein sequence ID" value="MCP2268178.1"/>
    <property type="molecule type" value="Genomic_DNA"/>
</dbReference>
<evidence type="ECO:0000256" key="1">
    <source>
        <dbReference type="PROSITE-ProRule" id="PRU00289"/>
    </source>
</evidence>
<keyword evidence="3" id="KW-0472">Membrane</keyword>
<feature type="domain" description="FtsK" evidence="4">
    <location>
        <begin position="384"/>
        <end position="590"/>
    </location>
</feature>
<evidence type="ECO:0000313" key="5">
    <source>
        <dbReference type="EMBL" id="MCP2268178.1"/>
    </source>
</evidence>
<protein>
    <submittedName>
        <fullName evidence="5">DNA segregation ATPase FtsK/SpoIIIE, S-DNA-T family</fullName>
    </submittedName>
</protein>
<feature type="compositionally biased region" description="Basic and acidic residues" evidence="2">
    <location>
        <begin position="1"/>
        <end position="16"/>
    </location>
</feature>
<keyword evidence="3" id="KW-1133">Transmembrane helix</keyword>
<keyword evidence="1" id="KW-0547">Nucleotide-binding</keyword>